<evidence type="ECO:0000256" key="2">
    <source>
        <dbReference type="ARBA" id="ARBA00006053"/>
    </source>
</evidence>
<keyword evidence="7" id="KW-0915">Sodium</keyword>
<accession>A0A1X7K9X4</accession>
<dbReference type="InterPro" id="IPR001353">
    <property type="entry name" value="Proteasome_sua/b"/>
</dbReference>
<dbReference type="InterPro" id="IPR023333">
    <property type="entry name" value="Proteasome_suB-type"/>
</dbReference>
<dbReference type="GO" id="GO:0046872">
    <property type="term" value="F:metal ion binding"/>
    <property type="evidence" value="ECO:0007669"/>
    <property type="project" value="UniProtKB-KW"/>
</dbReference>
<dbReference type="GO" id="GO:0009376">
    <property type="term" value="C:HslUV protease complex"/>
    <property type="evidence" value="ECO:0007669"/>
    <property type="project" value="InterPro"/>
</dbReference>
<dbReference type="SUPFAM" id="SSF56235">
    <property type="entry name" value="N-terminal nucleophile aminohydrolases (Ntn hydrolases)"/>
    <property type="match status" value="1"/>
</dbReference>
<gene>
    <name evidence="8" type="ORF">SAMN06275492_12417</name>
</gene>
<proteinExistence type="inferred from homology"/>
<dbReference type="PANTHER" id="PTHR32194:SF0">
    <property type="entry name" value="ATP-DEPENDENT PROTEASE SUBUNIT HSLV"/>
    <property type="match status" value="1"/>
</dbReference>
<dbReference type="NCBIfam" id="NF003964">
    <property type="entry name" value="PRK05456.1"/>
    <property type="match status" value="1"/>
</dbReference>
<dbReference type="GO" id="GO:0005839">
    <property type="term" value="C:proteasome core complex"/>
    <property type="evidence" value="ECO:0007669"/>
    <property type="project" value="InterPro"/>
</dbReference>
<keyword evidence="5" id="KW-0479">Metal-binding</keyword>
<evidence type="ECO:0000256" key="3">
    <source>
        <dbReference type="ARBA" id="ARBA00022490"/>
    </source>
</evidence>
<evidence type="ECO:0000256" key="6">
    <source>
        <dbReference type="ARBA" id="ARBA00022801"/>
    </source>
</evidence>
<name>A0A1X7K9X4_9BACT</name>
<evidence type="ECO:0000256" key="7">
    <source>
        <dbReference type="ARBA" id="ARBA00023053"/>
    </source>
</evidence>
<evidence type="ECO:0000313" key="9">
    <source>
        <dbReference type="Proteomes" id="UP000193355"/>
    </source>
</evidence>
<evidence type="ECO:0000256" key="4">
    <source>
        <dbReference type="ARBA" id="ARBA00022670"/>
    </source>
</evidence>
<organism evidence="8 9">
    <name type="scientific">Dethiosulfovibrio salsuginis</name>
    <dbReference type="NCBI Taxonomy" id="561720"/>
    <lineage>
        <taxon>Bacteria</taxon>
        <taxon>Thermotogati</taxon>
        <taxon>Synergistota</taxon>
        <taxon>Synergistia</taxon>
        <taxon>Synergistales</taxon>
        <taxon>Dethiosulfovibrionaceae</taxon>
        <taxon>Dethiosulfovibrio</taxon>
    </lineage>
</organism>
<keyword evidence="6" id="KW-0378">Hydrolase</keyword>
<dbReference type="Pfam" id="PF00227">
    <property type="entry name" value="Proteasome"/>
    <property type="match status" value="1"/>
</dbReference>
<protein>
    <submittedName>
        <fullName evidence="8">ATP-dependent HslUV protease, peptidase subunit HslV</fullName>
    </submittedName>
</protein>
<dbReference type="Proteomes" id="UP000193355">
    <property type="component" value="Unassembled WGS sequence"/>
</dbReference>
<comment type="similarity">
    <text evidence="2">Belongs to the peptidase T1B family. HslV subfamily.</text>
</comment>
<sequence>MFEGTTILCVRKGSTVAMAGDGQMTLGNQIIKSNTVKVRRLHGGSVLAGFAGSTADAMTLLELFEKKLDEHSGNLMRAAVELGKQWRTDRMLRRLEAMMLVADRQHTILLSGAGDIIEPEHDAAAIGSGAAYALAAARAYLECSDWTVDIIAKKSLGIAASICIYTDDVISMEVLR</sequence>
<dbReference type="STRING" id="561720.SAMN06275492_12417"/>
<dbReference type="RefSeq" id="WP_085545035.1">
    <property type="nucleotide sequence ID" value="NZ_FXBB01000024.1"/>
</dbReference>
<dbReference type="Gene3D" id="3.60.20.10">
    <property type="entry name" value="Glutamine Phosphoribosylpyrophosphate, subunit 1, domain 1"/>
    <property type="match status" value="1"/>
</dbReference>
<dbReference type="PANTHER" id="PTHR32194">
    <property type="entry name" value="METALLOPROTEASE TLDD"/>
    <property type="match status" value="1"/>
</dbReference>
<comment type="subcellular location">
    <subcellularLocation>
        <location evidence="1">Cytoplasm</location>
    </subcellularLocation>
</comment>
<dbReference type="AlphaFoldDB" id="A0A1X7K9X4"/>
<reference evidence="9" key="1">
    <citation type="submission" date="2017-04" db="EMBL/GenBank/DDBJ databases">
        <authorList>
            <person name="Varghese N."/>
            <person name="Submissions S."/>
        </authorList>
    </citation>
    <scope>NUCLEOTIDE SEQUENCE [LARGE SCALE GENOMIC DNA]</scope>
    <source>
        <strain evidence="9">USBA 82</strain>
    </source>
</reference>
<dbReference type="InterPro" id="IPR029055">
    <property type="entry name" value="Ntn_hydrolases_N"/>
</dbReference>
<dbReference type="GO" id="GO:0051603">
    <property type="term" value="P:proteolysis involved in protein catabolic process"/>
    <property type="evidence" value="ECO:0007669"/>
    <property type="project" value="InterPro"/>
</dbReference>
<dbReference type="EMBL" id="FXBB01000024">
    <property type="protein sequence ID" value="SMG37938.1"/>
    <property type="molecule type" value="Genomic_DNA"/>
</dbReference>
<evidence type="ECO:0000313" key="8">
    <source>
        <dbReference type="EMBL" id="SMG37938.1"/>
    </source>
</evidence>
<keyword evidence="9" id="KW-1185">Reference proteome</keyword>
<dbReference type="GO" id="GO:0004298">
    <property type="term" value="F:threonine-type endopeptidase activity"/>
    <property type="evidence" value="ECO:0007669"/>
    <property type="project" value="InterPro"/>
</dbReference>
<dbReference type="NCBIfam" id="TIGR03692">
    <property type="entry name" value="ATP_dep_HslV"/>
    <property type="match status" value="1"/>
</dbReference>
<keyword evidence="4 8" id="KW-0645">Protease</keyword>
<dbReference type="OrthoDB" id="9804884at2"/>
<dbReference type="PROSITE" id="PS51476">
    <property type="entry name" value="PROTEASOME_BETA_2"/>
    <property type="match status" value="1"/>
</dbReference>
<evidence type="ECO:0000256" key="5">
    <source>
        <dbReference type="ARBA" id="ARBA00022723"/>
    </source>
</evidence>
<keyword evidence="3" id="KW-0963">Cytoplasm</keyword>
<dbReference type="InterPro" id="IPR022281">
    <property type="entry name" value="ATP-dep_Prtase_HsIV_su"/>
</dbReference>
<evidence type="ECO:0000256" key="1">
    <source>
        <dbReference type="ARBA" id="ARBA00004496"/>
    </source>
</evidence>